<keyword evidence="5" id="KW-1133">Transmembrane helix</keyword>
<dbReference type="InterPro" id="IPR026057">
    <property type="entry name" value="TBL_C"/>
</dbReference>
<reference evidence="9 10" key="1">
    <citation type="submission" date="2020-10" db="EMBL/GenBank/DDBJ databases">
        <title>Plant Genome Project.</title>
        <authorList>
            <person name="Zhang R.-G."/>
        </authorList>
    </citation>
    <scope>NUCLEOTIDE SEQUENCE [LARGE SCALE GENOMIC DNA]</scope>
    <source>
        <strain evidence="9">FAFU-HL-1</strain>
        <tissue evidence="9">Leaf</tissue>
    </source>
</reference>
<dbReference type="Proteomes" id="UP000657918">
    <property type="component" value="Chromosome 11"/>
</dbReference>
<dbReference type="GO" id="GO:0005794">
    <property type="term" value="C:Golgi apparatus"/>
    <property type="evidence" value="ECO:0007669"/>
    <property type="project" value="TreeGrafter"/>
</dbReference>
<dbReference type="EMBL" id="JADGMS010000011">
    <property type="protein sequence ID" value="KAF9673024.1"/>
    <property type="molecule type" value="Genomic_DNA"/>
</dbReference>
<dbReference type="OrthoDB" id="630188at2759"/>
<keyword evidence="6" id="KW-0472">Membrane</keyword>
<protein>
    <recommendedName>
        <fullName evidence="11">Trichome birefringence-like N-terminal domain-containing protein</fullName>
    </recommendedName>
</protein>
<comment type="subcellular location">
    <subcellularLocation>
        <location evidence="1">Membrane</location>
        <topology evidence="1">Single-pass membrane protein</topology>
    </subcellularLocation>
</comment>
<organism evidence="9 10">
    <name type="scientific">Salix dunnii</name>
    <dbReference type="NCBI Taxonomy" id="1413687"/>
    <lineage>
        <taxon>Eukaryota</taxon>
        <taxon>Viridiplantae</taxon>
        <taxon>Streptophyta</taxon>
        <taxon>Embryophyta</taxon>
        <taxon>Tracheophyta</taxon>
        <taxon>Spermatophyta</taxon>
        <taxon>Magnoliopsida</taxon>
        <taxon>eudicotyledons</taxon>
        <taxon>Gunneridae</taxon>
        <taxon>Pentapetalae</taxon>
        <taxon>rosids</taxon>
        <taxon>fabids</taxon>
        <taxon>Malpighiales</taxon>
        <taxon>Salicaceae</taxon>
        <taxon>Saliceae</taxon>
        <taxon>Salix</taxon>
    </lineage>
</organism>
<dbReference type="InterPro" id="IPR025846">
    <property type="entry name" value="TBL_N"/>
</dbReference>
<evidence type="ECO:0000313" key="10">
    <source>
        <dbReference type="Proteomes" id="UP000657918"/>
    </source>
</evidence>
<evidence type="ECO:0000256" key="2">
    <source>
        <dbReference type="ARBA" id="ARBA00007727"/>
    </source>
</evidence>
<name>A0A835MQS5_9ROSI</name>
<proteinExistence type="inferred from homology"/>
<evidence type="ECO:0000259" key="7">
    <source>
        <dbReference type="Pfam" id="PF13839"/>
    </source>
</evidence>
<feature type="domain" description="Trichome birefringence-like C-terminal" evidence="7">
    <location>
        <begin position="99"/>
        <end position="398"/>
    </location>
</feature>
<comment type="caution">
    <text evidence="9">The sequence shown here is derived from an EMBL/GenBank/DDBJ whole genome shotgun (WGS) entry which is preliminary data.</text>
</comment>
<sequence>MNRFSYTVGLIFIFSFFILYSPKTSNLSNNVDLHQQLLIPLQKEEGCDLFSGHWVQDLRDSQYTNVSCSSIPESKNCFMQGRPDSGFLQWRWKPDGCELPRFDPITFFEIVRGKTMAFIGDSVARNHVESLLCLLSSSTRENRWIAYPIESGTEEMPMGIYKDTEDRTRTWYFPHSNFTLMVIWTRFLVLDEERLINGSATGVFDLHLDKMDKNWANKLPEIDYAVLSGAHWFFRKNYLYEKGKKIGCIFCGEPSIKSLDIDSALQMVIKVVLNYINSCKKCRNILTVLRTFSPAHFANGAWDTGGSCNGTHPLGEKEIDLASLDWKIRSIQVEEIKSVRPVARGKKFEVLDVTKAMMMRPDGHPNSYWGNKWMKGYNDCVHWCMPGPIDAWNDFLIALLRRRIKIWTEASRIISTRTLRDHQSGIVDGRKAQGVSLNPEKIRSLCS</sequence>
<dbReference type="PANTHER" id="PTHR32285:SF246">
    <property type="entry name" value="XYLOGLUCAN O-ACETYLTRANSFERASE 3"/>
    <property type="match status" value="1"/>
</dbReference>
<evidence type="ECO:0000259" key="8">
    <source>
        <dbReference type="Pfam" id="PF14416"/>
    </source>
</evidence>
<feature type="domain" description="Trichome birefringence-like N-terminal" evidence="8">
    <location>
        <begin position="46"/>
        <end position="98"/>
    </location>
</feature>
<evidence type="ECO:0000256" key="5">
    <source>
        <dbReference type="ARBA" id="ARBA00022989"/>
    </source>
</evidence>
<comment type="similarity">
    <text evidence="2">Belongs to the PC-esterase family. TBL subfamily.</text>
</comment>
<gene>
    <name evidence="9" type="ORF">SADUNF_Sadunf11G0105300</name>
</gene>
<dbReference type="Pfam" id="PF14416">
    <property type="entry name" value="PMR5N"/>
    <property type="match status" value="1"/>
</dbReference>
<evidence type="ECO:0008006" key="11">
    <source>
        <dbReference type="Google" id="ProtNLM"/>
    </source>
</evidence>
<dbReference type="Pfam" id="PF13839">
    <property type="entry name" value="PC-Esterase"/>
    <property type="match status" value="1"/>
</dbReference>
<keyword evidence="4" id="KW-0735">Signal-anchor</keyword>
<evidence type="ECO:0000256" key="6">
    <source>
        <dbReference type="ARBA" id="ARBA00023136"/>
    </source>
</evidence>
<dbReference type="GO" id="GO:0016413">
    <property type="term" value="F:O-acetyltransferase activity"/>
    <property type="evidence" value="ECO:0007669"/>
    <property type="project" value="InterPro"/>
</dbReference>
<evidence type="ECO:0000313" key="9">
    <source>
        <dbReference type="EMBL" id="KAF9673024.1"/>
    </source>
</evidence>
<dbReference type="InterPro" id="IPR029962">
    <property type="entry name" value="TBL"/>
</dbReference>
<evidence type="ECO:0000256" key="4">
    <source>
        <dbReference type="ARBA" id="ARBA00022968"/>
    </source>
</evidence>
<evidence type="ECO:0000256" key="1">
    <source>
        <dbReference type="ARBA" id="ARBA00004167"/>
    </source>
</evidence>
<dbReference type="PANTHER" id="PTHR32285">
    <property type="entry name" value="PROTEIN TRICHOME BIREFRINGENCE-LIKE 9-RELATED"/>
    <property type="match status" value="1"/>
</dbReference>
<accession>A0A835MQS5</accession>
<dbReference type="GO" id="GO:0016020">
    <property type="term" value="C:membrane"/>
    <property type="evidence" value="ECO:0007669"/>
    <property type="project" value="UniProtKB-SubCell"/>
</dbReference>
<keyword evidence="10" id="KW-1185">Reference proteome</keyword>
<keyword evidence="3" id="KW-0812">Transmembrane</keyword>
<dbReference type="AlphaFoldDB" id="A0A835MQS5"/>
<evidence type="ECO:0000256" key="3">
    <source>
        <dbReference type="ARBA" id="ARBA00022692"/>
    </source>
</evidence>